<evidence type="ECO:0000313" key="3">
    <source>
        <dbReference type="Proteomes" id="UP000239757"/>
    </source>
</evidence>
<gene>
    <name evidence="2" type="ORF">GOBAR_AA29463</name>
</gene>
<dbReference type="Pfam" id="PF12295">
    <property type="entry name" value="Symplekin_C"/>
    <property type="match status" value="1"/>
</dbReference>
<dbReference type="OrthoDB" id="331600at2759"/>
<accession>A0A2P5WJE7</accession>
<evidence type="ECO:0000259" key="1">
    <source>
        <dbReference type="Pfam" id="PF12295"/>
    </source>
</evidence>
<protein>
    <recommendedName>
        <fullName evidence="1">Symplekin C-terminal domain-containing protein</fullName>
    </recommendedName>
</protein>
<proteinExistence type="predicted"/>
<dbReference type="PANTHER" id="PTHR47184">
    <property type="entry name" value="PHOSPHATIDYLINOSITOL 3-AND 4-KINASE FAMILY PROTEIN-RELATED"/>
    <property type="match status" value="1"/>
</dbReference>
<dbReference type="InterPro" id="IPR022075">
    <property type="entry name" value="Symplekin_C"/>
</dbReference>
<reference evidence="2 3" key="1">
    <citation type="submission" date="2015-01" db="EMBL/GenBank/DDBJ databases">
        <title>Genome of allotetraploid Gossypium barbadense reveals genomic plasticity and fiber elongation in cotton evolution.</title>
        <authorList>
            <person name="Chen X."/>
            <person name="Liu X."/>
            <person name="Zhao B."/>
            <person name="Zheng H."/>
            <person name="Hu Y."/>
            <person name="Lu G."/>
            <person name="Yang C."/>
            <person name="Chen J."/>
            <person name="Shan C."/>
            <person name="Zhang L."/>
            <person name="Zhou Y."/>
            <person name="Wang L."/>
            <person name="Guo W."/>
            <person name="Bai Y."/>
            <person name="Ruan J."/>
            <person name="Shangguan X."/>
            <person name="Mao Y."/>
            <person name="Jiang J."/>
            <person name="Zhu Y."/>
            <person name="Lei J."/>
            <person name="Kang H."/>
            <person name="Chen S."/>
            <person name="He X."/>
            <person name="Wang R."/>
            <person name="Wang Y."/>
            <person name="Chen J."/>
            <person name="Wang L."/>
            <person name="Yu S."/>
            <person name="Wang B."/>
            <person name="Wei J."/>
            <person name="Song S."/>
            <person name="Lu X."/>
            <person name="Gao Z."/>
            <person name="Gu W."/>
            <person name="Deng X."/>
            <person name="Ma D."/>
            <person name="Wang S."/>
            <person name="Liang W."/>
            <person name="Fang L."/>
            <person name="Cai C."/>
            <person name="Zhu X."/>
            <person name="Zhou B."/>
            <person name="Zhang Y."/>
            <person name="Chen Z."/>
            <person name="Xu S."/>
            <person name="Zhu R."/>
            <person name="Wang S."/>
            <person name="Zhang T."/>
            <person name="Zhao G."/>
        </authorList>
    </citation>
    <scope>NUCLEOTIDE SEQUENCE [LARGE SCALE GENOMIC DNA]</scope>
    <source>
        <strain evidence="3">cv. Xinhai21</strain>
        <tissue evidence="2">Leaf</tissue>
    </source>
</reference>
<evidence type="ECO:0000313" key="2">
    <source>
        <dbReference type="EMBL" id="PPR91219.1"/>
    </source>
</evidence>
<dbReference type="AlphaFoldDB" id="A0A2P5WJE7"/>
<feature type="domain" description="Symplekin C-terminal" evidence="1">
    <location>
        <begin position="101"/>
        <end position="269"/>
    </location>
</feature>
<sequence length="382" mass="42014">MFVVFHRHIPIVIRALGQSCSQLLQIISDPPQGSENLLTLVLQILTQETIPSPDLVATVKYLYETKLKDATILIPILSSLSKNETGGADVISHCTSMKWLVLPIFPRRVDLPLEKFQLALAHILQGSAHIGPALTPAKALVAIHDIIPEKGGLPHKKITDACSACFEQRTVFTQQVLAKALNQMVDQIPLPLLFMRTVIQAIDAFSYHGATAMLDSLWLLSVDFVMEILSKLGQLIFCLLVECRKTTGSTAYEFPISQLPPPQLESALNKYGSLRSSLAAYKNQPTRKGSLPRSTLAVLHLANESHMQQPHVSTLHPSDTSSAQHLEHYADLSNSPCKQGVTIQEVVCFFPPSSFKGCTIAPFTFENQLTANFSGTSERQLD</sequence>
<organism evidence="2 3">
    <name type="scientific">Gossypium barbadense</name>
    <name type="common">Sea Island cotton</name>
    <name type="synonym">Hibiscus barbadensis</name>
    <dbReference type="NCBI Taxonomy" id="3634"/>
    <lineage>
        <taxon>Eukaryota</taxon>
        <taxon>Viridiplantae</taxon>
        <taxon>Streptophyta</taxon>
        <taxon>Embryophyta</taxon>
        <taxon>Tracheophyta</taxon>
        <taxon>Spermatophyta</taxon>
        <taxon>Magnoliopsida</taxon>
        <taxon>eudicotyledons</taxon>
        <taxon>Gunneridae</taxon>
        <taxon>Pentapetalae</taxon>
        <taxon>rosids</taxon>
        <taxon>malvids</taxon>
        <taxon>Malvales</taxon>
        <taxon>Malvaceae</taxon>
        <taxon>Malvoideae</taxon>
        <taxon>Gossypium</taxon>
    </lineage>
</organism>
<name>A0A2P5WJE7_GOSBA</name>
<dbReference type="PANTHER" id="PTHR47184:SF3">
    <property type="entry name" value="PHOSPHATIDYLINOSITOL 3-AND 4-KINASE FAMILY PROTEIN-RELATED"/>
    <property type="match status" value="1"/>
</dbReference>
<dbReference type="EMBL" id="KZ667389">
    <property type="protein sequence ID" value="PPR91219.1"/>
    <property type="molecule type" value="Genomic_DNA"/>
</dbReference>
<dbReference type="Proteomes" id="UP000239757">
    <property type="component" value="Unassembled WGS sequence"/>
</dbReference>